<evidence type="ECO:0000256" key="2">
    <source>
        <dbReference type="ARBA" id="ARBA00023002"/>
    </source>
</evidence>
<dbReference type="SUPFAM" id="SSF51735">
    <property type="entry name" value="NAD(P)-binding Rossmann-fold domains"/>
    <property type="match status" value="1"/>
</dbReference>
<dbReference type="OrthoDB" id="9803333at2"/>
<reference evidence="3 5" key="1">
    <citation type="submission" date="2015-09" db="EMBL/GenBank/DDBJ databases">
        <title>Draft genome sequence of Hydrogenibacillus schlegelii DSM 2000.</title>
        <authorList>
            <person name="Hemp J."/>
        </authorList>
    </citation>
    <scope>NUCLEOTIDE SEQUENCE [LARGE SCALE GENOMIC DNA]</scope>
    <source>
        <strain evidence="3 5">MA 48</strain>
    </source>
</reference>
<reference evidence="4 6" key="2">
    <citation type="submission" date="2017-08" db="EMBL/GenBank/DDBJ databases">
        <title>Burning lignite coal seam in the remote Altai Mountains harbors a hydrogen-driven thermophilic microbial community.</title>
        <authorList>
            <person name="Kadnikov V.V."/>
            <person name="Mardanov A.V."/>
            <person name="Ivasenko D."/>
            <person name="Beletsky A.V."/>
            <person name="Karnachuk O.V."/>
            <person name="Ravin N.V."/>
        </authorList>
    </citation>
    <scope>NUCLEOTIDE SEQUENCE [LARGE SCALE GENOMIC DNA]</scope>
    <source>
        <strain evidence="4">AL33</strain>
    </source>
</reference>
<dbReference type="EMBL" id="PEBV01000023">
    <property type="protein sequence ID" value="PTQ52739.1"/>
    <property type="molecule type" value="Genomic_DNA"/>
</dbReference>
<comment type="similarity">
    <text evidence="1">Belongs to the short-chain dehydrogenases/reductases (SDR) family.</text>
</comment>
<dbReference type="Gene3D" id="3.40.50.720">
    <property type="entry name" value="NAD(P)-binding Rossmann-like Domain"/>
    <property type="match status" value="1"/>
</dbReference>
<dbReference type="GO" id="GO:0008206">
    <property type="term" value="P:bile acid metabolic process"/>
    <property type="evidence" value="ECO:0007669"/>
    <property type="project" value="UniProtKB-ARBA"/>
</dbReference>
<gene>
    <name evidence="4" type="ORF">HSCHL_0003</name>
    <name evidence="3" type="ORF">SA87_07450</name>
</gene>
<protein>
    <submittedName>
        <fullName evidence="4">Short-chain dehydrogenase</fullName>
    </submittedName>
</protein>
<dbReference type="InterPro" id="IPR036291">
    <property type="entry name" value="NAD(P)-bd_dom_sf"/>
</dbReference>
<evidence type="ECO:0000256" key="1">
    <source>
        <dbReference type="ARBA" id="ARBA00006484"/>
    </source>
</evidence>
<dbReference type="Proteomes" id="UP000243024">
    <property type="component" value="Unassembled WGS sequence"/>
</dbReference>
<dbReference type="FunFam" id="3.40.50.720:FF:000084">
    <property type="entry name" value="Short-chain dehydrogenase reductase"/>
    <property type="match status" value="1"/>
</dbReference>
<dbReference type="RefSeq" id="WP_066199575.1">
    <property type="nucleotide sequence ID" value="NZ_CBCSAS010000006.1"/>
</dbReference>
<dbReference type="AlphaFoldDB" id="A0A132MH54"/>
<proteinExistence type="inferred from homology"/>
<dbReference type="InterPro" id="IPR050259">
    <property type="entry name" value="SDR"/>
</dbReference>
<dbReference type="Proteomes" id="UP000244180">
    <property type="component" value="Unassembled WGS sequence"/>
</dbReference>
<evidence type="ECO:0000313" key="5">
    <source>
        <dbReference type="Proteomes" id="UP000243024"/>
    </source>
</evidence>
<dbReference type="GO" id="GO:0016491">
    <property type="term" value="F:oxidoreductase activity"/>
    <property type="evidence" value="ECO:0007669"/>
    <property type="project" value="UniProtKB-KW"/>
</dbReference>
<name>A0A132MH54_HYDSH</name>
<dbReference type="PRINTS" id="PR00081">
    <property type="entry name" value="GDHRDH"/>
</dbReference>
<evidence type="ECO:0000313" key="6">
    <source>
        <dbReference type="Proteomes" id="UP000244180"/>
    </source>
</evidence>
<sequence length="258" mass="28028">MASGEKKGEKKVAILTGASRGIGLAVARRMAEEGYRLILNSREPERALASVSAGAEIVPVAGDLGAPETVARLIEAAERFGRLDALLINHGGPPIKPLVDVTDEEWERFFRLMVLGPVRLLRGALPLIRRAGGGNVVAVGSYTVKEPQPGIVLSNALRAALVNALKTAALEHGPENVRINIVSPGFILTDRVREWNESYARQAGMTPEDIERRTVERIPLRRYGRPEEIAEVIVFLLTKNTYMSGQQLLVDGARTVAL</sequence>
<organism evidence="4 6">
    <name type="scientific">Hydrogenibacillus schlegelii</name>
    <name type="common">Bacillus schlegelii</name>
    <dbReference type="NCBI Taxonomy" id="1484"/>
    <lineage>
        <taxon>Bacteria</taxon>
        <taxon>Bacillati</taxon>
        <taxon>Bacillota</taxon>
        <taxon>Bacilli</taxon>
        <taxon>Bacillales</taxon>
        <taxon>Bacillales Family X. Incertae Sedis</taxon>
        <taxon>Hydrogenibacillus</taxon>
    </lineage>
</organism>
<dbReference type="PANTHER" id="PTHR42879">
    <property type="entry name" value="3-OXOACYL-(ACYL-CARRIER-PROTEIN) REDUCTASE"/>
    <property type="match status" value="1"/>
</dbReference>
<keyword evidence="2" id="KW-0560">Oxidoreductase</keyword>
<dbReference type="Pfam" id="PF13561">
    <property type="entry name" value="adh_short_C2"/>
    <property type="match status" value="1"/>
</dbReference>
<dbReference type="PANTHER" id="PTHR42879:SF6">
    <property type="entry name" value="NADPH-DEPENDENT REDUCTASE BACG"/>
    <property type="match status" value="1"/>
</dbReference>
<dbReference type="EMBL" id="JXBB01000011">
    <property type="protein sequence ID" value="OAR04812.1"/>
    <property type="molecule type" value="Genomic_DNA"/>
</dbReference>
<accession>A0A132MH54</accession>
<keyword evidence="5" id="KW-1185">Reference proteome</keyword>
<evidence type="ECO:0000313" key="4">
    <source>
        <dbReference type="EMBL" id="PTQ52739.1"/>
    </source>
</evidence>
<dbReference type="InterPro" id="IPR002347">
    <property type="entry name" value="SDR_fam"/>
</dbReference>
<comment type="caution">
    <text evidence="4">The sequence shown here is derived from an EMBL/GenBank/DDBJ whole genome shotgun (WGS) entry which is preliminary data.</text>
</comment>
<dbReference type="STRING" id="1484.SA87_07450"/>
<evidence type="ECO:0000313" key="3">
    <source>
        <dbReference type="EMBL" id="OAR04812.1"/>
    </source>
</evidence>